<dbReference type="AlphaFoldDB" id="A0A0N4ZH24"/>
<evidence type="ECO:0000256" key="3">
    <source>
        <dbReference type="ARBA" id="ARBA00022676"/>
    </source>
</evidence>
<dbReference type="Proteomes" id="UP000038045">
    <property type="component" value="Unplaced"/>
</dbReference>
<evidence type="ECO:0000256" key="4">
    <source>
        <dbReference type="ARBA" id="ARBA00022679"/>
    </source>
</evidence>
<keyword evidence="5" id="KW-0812">Transmembrane</keyword>
<keyword evidence="6" id="KW-0735">Signal-anchor</keyword>
<organism evidence="11 12">
    <name type="scientific">Parastrongyloides trichosuri</name>
    <name type="common">Possum-specific nematode worm</name>
    <dbReference type="NCBI Taxonomy" id="131310"/>
    <lineage>
        <taxon>Eukaryota</taxon>
        <taxon>Metazoa</taxon>
        <taxon>Ecdysozoa</taxon>
        <taxon>Nematoda</taxon>
        <taxon>Chromadorea</taxon>
        <taxon>Rhabditida</taxon>
        <taxon>Tylenchina</taxon>
        <taxon>Panagrolaimomorpha</taxon>
        <taxon>Strongyloidoidea</taxon>
        <taxon>Strongyloididae</taxon>
        <taxon>Parastrongyloides</taxon>
    </lineage>
</organism>
<evidence type="ECO:0000313" key="12">
    <source>
        <dbReference type="WBParaSite" id="PTRK_0000718800.1"/>
    </source>
</evidence>
<evidence type="ECO:0000256" key="5">
    <source>
        <dbReference type="ARBA" id="ARBA00022692"/>
    </source>
</evidence>
<keyword evidence="7" id="KW-1133">Transmembrane helix</keyword>
<protein>
    <submittedName>
        <fullName evidence="12">Fringe glycosyltransferase</fullName>
    </submittedName>
</protein>
<dbReference type="InterPro" id="IPR003378">
    <property type="entry name" value="Fringe-like_glycosylTrfase"/>
</dbReference>
<dbReference type="Gene3D" id="3.90.550.50">
    <property type="match status" value="1"/>
</dbReference>
<keyword evidence="11" id="KW-1185">Reference proteome</keyword>
<proteinExistence type="inferred from homology"/>
<evidence type="ECO:0000259" key="10">
    <source>
        <dbReference type="Pfam" id="PF02434"/>
    </source>
</evidence>
<evidence type="ECO:0000256" key="9">
    <source>
        <dbReference type="ARBA" id="ARBA00037847"/>
    </source>
</evidence>
<evidence type="ECO:0000256" key="6">
    <source>
        <dbReference type="ARBA" id="ARBA00022968"/>
    </source>
</evidence>
<evidence type="ECO:0000256" key="8">
    <source>
        <dbReference type="ARBA" id="ARBA00023136"/>
    </source>
</evidence>
<evidence type="ECO:0000256" key="7">
    <source>
        <dbReference type="ARBA" id="ARBA00022989"/>
    </source>
</evidence>
<dbReference type="GO" id="GO:0016757">
    <property type="term" value="F:glycosyltransferase activity"/>
    <property type="evidence" value="ECO:0007669"/>
    <property type="project" value="UniProtKB-KW"/>
</dbReference>
<evidence type="ECO:0000313" key="11">
    <source>
        <dbReference type="Proteomes" id="UP000038045"/>
    </source>
</evidence>
<dbReference type="Pfam" id="PF02434">
    <property type="entry name" value="Fringe"/>
    <property type="match status" value="1"/>
</dbReference>
<keyword evidence="3" id="KW-0328">Glycosyltransferase</keyword>
<dbReference type="PANTHER" id="PTHR10811">
    <property type="entry name" value="FRINGE-RELATED"/>
    <property type="match status" value="1"/>
</dbReference>
<sequence>MKYYIKVRNIYFIILFTILLFKYSKSFPIISKLDEKNNISLTITVKTTSKNYGTRIQDILSTWYQKLPDNIWFISDEDDESISTLSNKHLIPTNCGTTHTLSDLVCKMQKELEVFVNQDSDWSCHFDDDNYVNVEKLIQMLKLFNPHQPYFFGKRSIKEPFYVNNFNLQFATGGAGFCISNWILKTIEEDVRNGVFLDIALNYRLPDDMAFSYFLEHNHNFPLIIVSRFHSHLEALPVISHPEDEISLSYDNVDNGSFKFGMKIPQICLIKNDPRHMKGLHCMIELLLKGEKIVIPDDYIIKIEDDINFFK</sequence>
<dbReference type="GO" id="GO:0016020">
    <property type="term" value="C:membrane"/>
    <property type="evidence" value="ECO:0007669"/>
    <property type="project" value="UniProtKB-SubCell"/>
</dbReference>
<name>A0A0N4ZH24_PARTI</name>
<keyword evidence="4" id="KW-0808">Transferase</keyword>
<dbReference type="STRING" id="131310.A0A0N4ZH24"/>
<evidence type="ECO:0000256" key="2">
    <source>
        <dbReference type="ARBA" id="ARBA00008661"/>
    </source>
</evidence>
<feature type="domain" description="Fringe-like glycosyltransferase" evidence="10">
    <location>
        <begin position="41"/>
        <end position="257"/>
    </location>
</feature>
<dbReference type="GO" id="GO:0012505">
    <property type="term" value="C:endomembrane system"/>
    <property type="evidence" value="ECO:0007669"/>
    <property type="project" value="UniProtKB-SubCell"/>
</dbReference>
<reference evidence="12" key="1">
    <citation type="submission" date="2017-02" db="UniProtKB">
        <authorList>
            <consortium name="WormBaseParasite"/>
        </authorList>
    </citation>
    <scope>IDENTIFICATION</scope>
</reference>
<accession>A0A0N4ZH24</accession>
<evidence type="ECO:0000256" key="1">
    <source>
        <dbReference type="ARBA" id="ARBA00004606"/>
    </source>
</evidence>
<keyword evidence="8" id="KW-0472">Membrane</keyword>
<dbReference type="WBParaSite" id="PTRK_0000718800.1">
    <property type="protein sequence ID" value="PTRK_0000718800.1"/>
    <property type="gene ID" value="PTRK_0000718800"/>
</dbReference>
<comment type="similarity">
    <text evidence="2">Belongs to the glycosyltransferase 31 family.</text>
</comment>
<comment type="subcellular location">
    <subcellularLocation>
        <location evidence="9">Endomembrane system</location>
        <topology evidence="9">Single-pass membrane protein</topology>
    </subcellularLocation>
    <subcellularLocation>
        <location evidence="1">Membrane</location>
        <topology evidence="1">Single-pass type II membrane protein</topology>
    </subcellularLocation>
</comment>